<evidence type="ECO:0000313" key="14">
    <source>
        <dbReference type="EMBL" id="PWN89374.1"/>
    </source>
</evidence>
<dbReference type="STRING" id="215250.A0A316YKN6"/>
<dbReference type="AlphaFoldDB" id="A0A316YKN6"/>
<evidence type="ECO:0000256" key="8">
    <source>
        <dbReference type="ARBA" id="ARBA00047899"/>
    </source>
</evidence>
<dbReference type="InterPro" id="IPR011009">
    <property type="entry name" value="Kinase-like_dom_sf"/>
</dbReference>
<evidence type="ECO:0000256" key="9">
    <source>
        <dbReference type="ARBA" id="ARBA00048679"/>
    </source>
</evidence>
<evidence type="ECO:0000256" key="6">
    <source>
        <dbReference type="ARBA" id="ARBA00022777"/>
    </source>
</evidence>
<evidence type="ECO:0000256" key="10">
    <source>
        <dbReference type="PROSITE-ProRule" id="PRU10141"/>
    </source>
</evidence>
<keyword evidence="7 10" id="KW-0067">ATP-binding</keyword>
<dbReference type="GO" id="GO:0005816">
    <property type="term" value="C:spindle pole body"/>
    <property type="evidence" value="ECO:0007669"/>
    <property type="project" value="UniProtKB-ARBA"/>
</dbReference>
<keyword evidence="4" id="KW-0808">Transferase</keyword>
<dbReference type="InterPro" id="IPR017441">
    <property type="entry name" value="Protein_kinase_ATP_BS"/>
</dbReference>
<proteinExistence type="predicted"/>
<dbReference type="SUPFAM" id="SSF56112">
    <property type="entry name" value="Protein kinase-like (PK-like)"/>
    <property type="match status" value="1"/>
</dbReference>
<dbReference type="GO" id="GO:0004674">
    <property type="term" value="F:protein serine/threonine kinase activity"/>
    <property type="evidence" value="ECO:0007669"/>
    <property type="project" value="UniProtKB-KW"/>
</dbReference>
<dbReference type="InterPro" id="IPR000719">
    <property type="entry name" value="Prot_kinase_dom"/>
</dbReference>
<dbReference type="InterPro" id="IPR000961">
    <property type="entry name" value="AGC-kinase_C"/>
</dbReference>
<gene>
    <name evidence="14" type="ORF">FA10DRAFT_267943</name>
</gene>
<sequence length="587" mass="66299">MVPPPPSSSSATAPASRILVAASPNSPGRSPFSSKDDLKSLLPASSSANRLRALQQQGPPPAPSSGSNAPHSSGNNDNADDSRGSFRSWKRFEGLEGWEKDLVDSHEVKRKANVAQLYFLNHYFESLRYLSDRRSRTNAFKERTGTQSLVAQLKAHDADTMSYVGRERVHLRKRRTKLRLASFHIITQVGQGGYGEVFLARKRDTGEVCALKRLRKRILVRMDEVRHVLTERDILTATRTPWLVRLLYAFQDAEHVFLAMEYVPGGDFRTLLNNSGVLREEHARFYASEMFVAVNELHILGYIHRDLKPENFLVDSTGHIKLTDFGLAAGTLNPGRIESLKGKLDAVKDTSLIYRTPHERSSLYKQMRAQNVAYADSIVGSPDYMAPEVLRGKDYDTSVDYWSLGCILFEFLCGYPPFTGGGDPEETWANLKNWEKVLQRPVYTKPQDLQFNLTDVAWDAVTRLIQRRGERMSTLTQVQTHAFFAPMQFTKLRELKAPFVPQLDGDADTGYFDDFDNPEDMKKYKEVQDKARNVESKLNDGSKEAARRANGGRGMWAGFTFGKNEAKKWGEDDDETKTGEDVFATMF</sequence>
<dbReference type="PANTHER" id="PTHR24356">
    <property type="entry name" value="SERINE/THREONINE-PROTEIN KINASE"/>
    <property type="match status" value="1"/>
</dbReference>
<evidence type="ECO:0000256" key="11">
    <source>
        <dbReference type="SAM" id="MobiDB-lite"/>
    </source>
</evidence>
<dbReference type="PANTHER" id="PTHR24356:SF417">
    <property type="entry name" value="CELL CYCLE PROTEIN KINASE DBF2-RELATED"/>
    <property type="match status" value="1"/>
</dbReference>
<comment type="catalytic activity">
    <reaction evidence="8">
        <text>L-threonyl-[protein] + ATP = O-phospho-L-threonyl-[protein] + ADP + H(+)</text>
        <dbReference type="Rhea" id="RHEA:46608"/>
        <dbReference type="Rhea" id="RHEA-COMP:11060"/>
        <dbReference type="Rhea" id="RHEA-COMP:11605"/>
        <dbReference type="ChEBI" id="CHEBI:15378"/>
        <dbReference type="ChEBI" id="CHEBI:30013"/>
        <dbReference type="ChEBI" id="CHEBI:30616"/>
        <dbReference type="ChEBI" id="CHEBI:61977"/>
        <dbReference type="ChEBI" id="CHEBI:456216"/>
        <dbReference type="EC" id="2.7.11.1"/>
    </reaction>
</comment>
<keyword evidence="2" id="KW-0723">Serine/threonine-protein kinase</keyword>
<dbReference type="OrthoDB" id="18472at2759"/>
<dbReference type="PROSITE" id="PS00108">
    <property type="entry name" value="PROTEIN_KINASE_ST"/>
    <property type="match status" value="1"/>
</dbReference>
<dbReference type="EMBL" id="KZ819637">
    <property type="protein sequence ID" value="PWN89374.1"/>
    <property type="molecule type" value="Genomic_DNA"/>
</dbReference>
<dbReference type="CDD" id="cd05600">
    <property type="entry name" value="STKc_Sid2p_like"/>
    <property type="match status" value="1"/>
</dbReference>
<dbReference type="RefSeq" id="XP_025376572.1">
    <property type="nucleotide sequence ID" value="XM_025522108.1"/>
</dbReference>
<dbReference type="FunCoup" id="A0A316YKN6">
    <property type="interactions" value="52"/>
</dbReference>
<feature type="region of interest" description="Disordered" evidence="11">
    <location>
        <begin position="1"/>
        <end position="85"/>
    </location>
</feature>
<evidence type="ECO:0000256" key="3">
    <source>
        <dbReference type="ARBA" id="ARBA00022553"/>
    </source>
</evidence>
<keyword evidence="3" id="KW-0597">Phosphoprotein</keyword>
<dbReference type="Pfam" id="PF00069">
    <property type="entry name" value="Pkinase"/>
    <property type="match status" value="2"/>
</dbReference>
<dbReference type="InterPro" id="IPR008271">
    <property type="entry name" value="Ser/Thr_kinase_AS"/>
</dbReference>
<dbReference type="PROSITE" id="PS50011">
    <property type="entry name" value="PROTEIN_KINASE_DOM"/>
    <property type="match status" value="1"/>
</dbReference>
<reference evidence="14 15" key="1">
    <citation type="journal article" date="2018" name="Mol. Biol. Evol.">
        <title>Broad Genomic Sampling Reveals a Smut Pathogenic Ancestry of the Fungal Clade Ustilaginomycotina.</title>
        <authorList>
            <person name="Kijpornyongpan T."/>
            <person name="Mondo S.J."/>
            <person name="Barry K."/>
            <person name="Sandor L."/>
            <person name="Lee J."/>
            <person name="Lipzen A."/>
            <person name="Pangilinan J."/>
            <person name="LaButti K."/>
            <person name="Hainaut M."/>
            <person name="Henrissat B."/>
            <person name="Grigoriev I.V."/>
            <person name="Spatafora J.W."/>
            <person name="Aime M.C."/>
        </authorList>
    </citation>
    <scope>NUCLEOTIDE SEQUENCE [LARGE SCALE GENOMIC DNA]</scope>
    <source>
        <strain evidence="14 15">MCA 4198</strain>
    </source>
</reference>
<dbReference type="PROSITE" id="PS51285">
    <property type="entry name" value="AGC_KINASE_CTER"/>
    <property type="match status" value="1"/>
</dbReference>
<dbReference type="FunFam" id="1.10.510.10:FF:000141">
    <property type="entry name" value="Non-specific serine/threonine protein kinase"/>
    <property type="match status" value="1"/>
</dbReference>
<comment type="catalytic activity">
    <reaction evidence="9">
        <text>L-seryl-[protein] + ATP = O-phospho-L-seryl-[protein] + ADP + H(+)</text>
        <dbReference type="Rhea" id="RHEA:17989"/>
        <dbReference type="Rhea" id="RHEA-COMP:9863"/>
        <dbReference type="Rhea" id="RHEA-COMP:11604"/>
        <dbReference type="ChEBI" id="CHEBI:15378"/>
        <dbReference type="ChEBI" id="CHEBI:29999"/>
        <dbReference type="ChEBI" id="CHEBI:30616"/>
        <dbReference type="ChEBI" id="CHEBI:83421"/>
        <dbReference type="ChEBI" id="CHEBI:456216"/>
        <dbReference type="EC" id="2.7.11.1"/>
    </reaction>
</comment>
<evidence type="ECO:0000259" key="12">
    <source>
        <dbReference type="PROSITE" id="PS50011"/>
    </source>
</evidence>
<feature type="domain" description="AGC-kinase C-terminal" evidence="13">
    <location>
        <begin position="485"/>
        <end position="571"/>
    </location>
</feature>
<dbReference type="PROSITE" id="PS00107">
    <property type="entry name" value="PROTEIN_KINASE_ATP"/>
    <property type="match status" value="1"/>
</dbReference>
<accession>A0A316YKN6</accession>
<dbReference type="InterPro" id="IPR050236">
    <property type="entry name" value="Ser_Thr_kinase_AGC"/>
</dbReference>
<dbReference type="EC" id="2.7.11.1" evidence="1"/>
<name>A0A316YKN6_9BASI</name>
<feature type="compositionally biased region" description="Polar residues" evidence="11">
    <location>
        <begin position="23"/>
        <end position="33"/>
    </location>
</feature>
<dbReference type="Proteomes" id="UP000245768">
    <property type="component" value="Unassembled WGS sequence"/>
</dbReference>
<keyword evidence="15" id="KW-1185">Reference proteome</keyword>
<evidence type="ECO:0000313" key="15">
    <source>
        <dbReference type="Proteomes" id="UP000245768"/>
    </source>
</evidence>
<dbReference type="GO" id="GO:0005524">
    <property type="term" value="F:ATP binding"/>
    <property type="evidence" value="ECO:0007669"/>
    <property type="project" value="UniProtKB-UniRule"/>
</dbReference>
<evidence type="ECO:0000259" key="13">
    <source>
        <dbReference type="PROSITE" id="PS51285"/>
    </source>
</evidence>
<dbReference type="Gene3D" id="3.30.200.20">
    <property type="entry name" value="Phosphorylase Kinase, domain 1"/>
    <property type="match status" value="2"/>
</dbReference>
<evidence type="ECO:0000256" key="4">
    <source>
        <dbReference type="ARBA" id="ARBA00022679"/>
    </source>
</evidence>
<organism evidence="14 15">
    <name type="scientific">Acaromyces ingoldii</name>
    <dbReference type="NCBI Taxonomy" id="215250"/>
    <lineage>
        <taxon>Eukaryota</taxon>
        <taxon>Fungi</taxon>
        <taxon>Dikarya</taxon>
        <taxon>Basidiomycota</taxon>
        <taxon>Ustilaginomycotina</taxon>
        <taxon>Exobasidiomycetes</taxon>
        <taxon>Exobasidiales</taxon>
        <taxon>Cryptobasidiaceae</taxon>
        <taxon>Acaromyces</taxon>
    </lineage>
</organism>
<dbReference type="GeneID" id="37044024"/>
<dbReference type="SMART" id="SM00220">
    <property type="entry name" value="S_TKc"/>
    <property type="match status" value="1"/>
</dbReference>
<evidence type="ECO:0000256" key="2">
    <source>
        <dbReference type="ARBA" id="ARBA00022527"/>
    </source>
</evidence>
<feature type="compositionally biased region" description="Low complexity" evidence="11">
    <location>
        <begin position="64"/>
        <end position="76"/>
    </location>
</feature>
<keyword evidence="5 10" id="KW-0547">Nucleotide-binding</keyword>
<feature type="domain" description="Protein kinase" evidence="12">
    <location>
        <begin position="183"/>
        <end position="484"/>
    </location>
</feature>
<keyword evidence="6 14" id="KW-0418">Kinase</keyword>
<evidence type="ECO:0000256" key="1">
    <source>
        <dbReference type="ARBA" id="ARBA00012513"/>
    </source>
</evidence>
<dbReference type="FunFam" id="1.10.510.10:FF:000319">
    <property type="entry name" value="Non-specific serine/threonine protein kinase"/>
    <property type="match status" value="1"/>
</dbReference>
<protein>
    <recommendedName>
        <fullName evidence="1">non-specific serine/threonine protein kinase</fullName>
        <ecNumber evidence="1">2.7.11.1</ecNumber>
    </recommendedName>
</protein>
<feature type="binding site" evidence="10">
    <location>
        <position position="212"/>
    </location>
    <ligand>
        <name>ATP</name>
        <dbReference type="ChEBI" id="CHEBI:30616"/>
    </ligand>
</feature>
<evidence type="ECO:0000256" key="7">
    <source>
        <dbReference type="ARBA" id="ARBA00022840"/>
    </source>
</evidence>
<dbReference type="InParanoid" id="A0A316YKN6"/>
<dbReference type="FunFam" id="3.30.200.20:FF:000109">
    <property type="entry name" value="Non-specific serine/threonine protein kinase"/>
    <property type="match status" value="1"/>
</dbReference>
<dbReference type="Gene3D" id="1.10.510.10">
    <property type="entry name" value="Transferase(Phosphotransferase) domain 1"/>
    <property type="match status" value="2"/>
</dbReference>
<evidence type="ECO:0000256" key="5">
    <source>
        <dbReference type="ARBA" id="ARBA00022741"/>
    </source>
</evidence>
<dbReference type="GO" id="GO:0035556">
    <property type="term" value="P:intracellular signal transduction"/>
    <property type="evidence" value="ECO:0007669"/>
    <property type="project" value="TreeGrafter"/>
</dbReference>